<comment type="caution">
    <text evidence="7">The sequence shown here is derived from an EMBL/GenBank/DDBJ whole genome shotgun (WGS) entry which is preliminary data.</text>
</comment>
<feature type="chain" id="PRO_5034541313" evidence="4">
    <location>
        <begin position="29"/>
        <end position="645"/>
    </location>
</feature>
<dbReference type="Pfam" id="PF00326">
    <property type="entry name" value="Peptidase_S9"/>
    <property type="match status" value="1"/>
</dbReference>
<dbReference type="PRINTS" id="PR00862">
    <property type="entry name" value="PROLIGOPTASE"/>
</dbReference>
<dbReference type="InterPro" id="IPR002470">
    <property type="entry name" value="Peptidase_S9A"/>
</dbReference>
<dbReference type="GO" id="GO:0004252">
    <property type="term" value="F:serine-type endopeptidase activity"/>
    <property type="evidence" value="ECO:0007669"/>
    <property type="project" value="InterPro"/>
</dbReference>
<dbReference type="PANTHER" id="PTHR42776:SF27">
    <property type="entry name" value="DIPEPTIDYL PEPTIDASE FAMILY MEMBER 6"/>
    <property type="match status" value="1"/>
</dbReference>
<dbReference type="InterPro" id="IPR011659">
    <property type="entry name" value="WD40"/>
</dbReference>
<keyword evidence="2" id="KW-0378">Hydrolase</keyword>
<dbReference type="Gene3D" id="2.120.10.30">
    <property type="entry name" value="TolB, C-terminal domain"/>
    <property type="match status" value="2"/>
</dbReference>
<dbReference type="EMBL" id="BATC01000003">
    <property type="protein sequence ID" value="GAD58040.1"/>
    <property type="molecule type" value="Genomic_DNA"/>
</dbReference>
<evidence type="ECO:0000256" key="1">
    <source>
        <dbReference type="ARBA" id="ARBA00022670"/>
    </source>
</evidence>
<dbReference type="RefSeq" id="WP_021696136.1">
    <property type="nucleotide sequence ID" value="NZ_BATC01000003.1"/>
</dbReference>
<name>A0A8E0KIU5_9CAUL</name>
<dbReference type="InterPro" id="IPR029058">
    <property type="entry name" value="AB_hydrolase_fold"/>
</dbReference>
<evidence type="ECO:0000256" key="3">
    <source>
        <dbReference type="ARBA" id="ARBA00022825"/>
    </source>
</evidence>
<evidence type="ECO:0000313" key="7">
    <source>
        <dbReference type="EMBL" id="GAD58040.1"/>
    </source>
</evidence>
<protein>
    <submittedName>
        <fullName evidence="7">Putative peptidase</fullName>
    </submittedName>
</protein>
<evidence type="ECO:0000256" key="4">
    <source>
        <dbReference type="SAM" id="SignalP"/>
    </source>
</evidence>
<dbReference type="Proteomes" id="UP000016569">
    <property type="component" value="Unassembled WGS sequence"/>
</dbReference>
<dbReference type="Pfam" id="PF02897">
    <property type="entry name" value="Peptidase_S9_N"/>
    <property type="match status" value="1"/>
</dbReference>
<proteinExistence type="predicted"/>
<evidence type="ECO:0000256" key="2">
    <source>
        <dbReference type="ARBA" id="ARBA00022801"/>
    </source>
</evidence>
<dbReference type="InterPro" id="IPR023302">
    <property type="entry name" value="Pept_S9A_N"/>
</dbReference>
<dbReference type="SUPFAM" id="SSF53474">
    <property type="entry name" value="alpha/beta-Hydrolases"/>
    <property type="match status" value="1"/>
</dbReference>
<keyword evidence="3" id="KW-0720">Serine protease</keyword>
<keyword evidence="1" id="KW-0645">Protease</keyword>
<keyword evidence="8" id="KW-1185">Reference proteome</keyword>
<dbReference type="Pfam" id="PF07676">
    <property type="entry name" value="PD40"/>
    <property type="match status" value="1"/>
</dbReference>
<evidence type="ECO:0000259" key="6">
    <source>
        <dbReference type="Pfam" id="PF02897"/>
    </source>
</evidence>
<accession>A0A8E0KIU5</accession>
<organism evidence="7 8">
    <name type="scientific">Brevundimonas abyssalis TAR-001</name>
    <dbReference type="NCBI Taxonomy" id="1391729"/>
    <lineage>
        <taxon>Bacteria</taxon>
        <taxon>Pseudomonadati</taxon>
        <taxon>Pseudomonadota</taxon>
        <taxon>Alphaproteobacteria</taxon>
        <taxon>Caulobacterales</taxon>
        <taxon>Caulobacteraceae</taxon>
        <taxon>Brevundimonas</taxon>
    </lineage>
</organism>
<evidence type="ECO:0000313" key="8">
    <source>
        <dbReference type="Proteomes" id="UP000016569"/>
    </source>
</evidence>
<reference evidence="8" key="1">
    <citation type="journal article" date="2013" name="Genome Announc.">
        <title>Draft Genome Sequence of the Dimorphic Prosthecate Bacterium Brevundimonas abyssalis TAR-001T.</title>
        <authorList>
            <person name="Tsubouchi T."/>
            <person name="Nishi S."/>
            <person name="Usui K."/>
            <person name="Shimane Y."/>
            <person name="Takaki Y."/>
            <person name="Maruyama T."/>
            <person name="Hatada Y."/>
        </authorList>
    </citation>
    <scope>NUCLEOTIDE SEQUENCE [LARGE SCALE GENOMIC DNA]</scope>
    <source>
        <strain evidence="8">TAR-001</strain>
    </source>
</reference>
<feature type="signal peptide" evidence="4">
    <location>
        <begin position="1"/>
        <end position="28"/>
    </location>
</feature>
<evidence type="ECO:0000259" key="5">
    <source>
        <dbReference type="Pfam" id="PF00326"/>
    </source>
</evidence>
<sequence>MRKLACLVSALALTAAVPALIAPAPALAQASASAEAPRTYTAAQFFETTSYGMASPSGAAFSPDGSSILISSDRTGVFNAWALPIAGGDPVPLSASTDVATFAESYFPNDGRVLLTADSGGGGSELTHVYVREEDGSVRDLTPGENVKADLLGWSADGATFWITSNARDPQVFDLYAYDAATYESRLVYENPGMFISAISRDGRWLAMDKPITSADSDVYVVDLQSGGEPVLITEHEGNVAHGTYDFTPDSAALIYATNAHGEFNQAWRHDLATGEKTPFLAADWDVMYVAFSPSGRYRVSAVNADASTQLTLLDTTTNQPVALTGVPDGDIAQVRFNDDESTVAFTVSSDTSPSDVFVADMATGQARRLTTALNPAIAESDLVEAVIVRYRASDGVEIPAVLYRPRGASADNPVPALVLVHGGPGGQTRRGYSAMVQHLVNHGYAVLGANNRGSSGYGKTFFHMDDRAHGEADLQDIVDGGQWLREQDWVADDQVAVMGGSYGGYITAAALAFHPEAFEAGVNIFGVTNWVRTLESIPPWWGAQRDALYDEMGDPATDAERHRRISPLFHASNIVRPMLVVQGANDPRVLQVESDELVAAIRANDVPVEYVLFPDEGHGFLRRENRITAQEAYLAFLNEHVRDD</sequence>
<dbReference type="OrthoDB" id="9812921at2"/>
<keyword evidence="4" id="KW-0732">Signal</keyword>
<dbReference type="SUPFAM" id="SSF82171">
    <property type="entry name" value="DPP6 N-terminal domain-like"/>
    <property type="match status" value="2"/>
</dbReference>
<dbReference type="AlphaFoldDB" id="A0A8E0KIU5"/>
<dbReference type="Gene3D" id="3.40.50.1820">
    <property type="entry name" value="alpha/beta hydrolase"/>
    <property type="match status" value="1"/>
</dbReference>
<dbReference type="InterPro" id="IPR001375">
    <property type="entry name" value="Peptidase_S9_cat"/>
</dbReference>
<feature type="domain" description="Peptidase S9A N-terminal" evidence="6">
    <location>
        <begin position="95"/>
        <end position="369"/>
    </location>
</feature>
<dbReference type="PANTHER" id="PTHR42776">
    <property type="entry name" value="SERINE PEPTIDASE S9 FAMILY MEMBER"/>
    <property type="match status" value="1"/>
</dbReference>
<feature type="domain" description="Peptidase S9 prolyl oligopeptidase catalytic" evidence="5">
    <location>
        <begin position="433"/>
        <end position="643"/>
    </location>
</feature>
<dbReference type="GO" id="GO:0006508">
    <property type="term" value="P:proteolysis"/>
    <property type="evidence" value="ECO:0007669"/>
    <property type="project" value="UniProtKB-KW"/>
</dbReference>
<gene>
    <name evidence="7" type="ORF">MBEBAB_0290</name>
</gene>
<dbReference type="InterPro" id="IPR011042">
    <property type="entry name" value="6-blade_b-propeller_TolB-like"/>
</dbReference>